<sequence length="201" mass="22787">MYFGFICAILAFSLYVGEGMPINPPPDENDCDFTTDLEVLAACKQRYMNRRMGLNPDQNEPRIGSKLDKYKEMLKCVKTTDHKGKRKIINDHQKRIEQFKRLKSNPKEKNRRMLGHLSKLLGVEPSNQNAQIDQLLENESAGQSSSQPSAADAHRLVSVEQSMSDDDQLVPDQSTTAAQNSSKKVPKESTSEKRKRSEFIN</sequence>
<dbReference type="AlphaFoldDB" id="A0ABD2LF25"/>
<feature type="chain" id="PRO_5044797240" evidence="2">
    <location>
        <begin position="20"/>
        <end position="201"/>
    </location>
</feature>
<protein>
    <submittedName>
        <fullName evidence="3">Uncharacterized protein</fullName>
    </submittedName>
</protein>
<proteinExistence type="predicted"/>
<keyword evidence="2" id="KW-0732">Signal</keyword>
<feature type="compositionally biased region" description="Polar residues" evidence="1">
    <location>
        <begin position="171"/>
        <end position="183"/>
    </location>
</feature>
<feature type="compositionally biased region" description="Basic and acidic residues" evidence="1">
    <location>
        <begin position="185"/>
        <end position="201"/>
    </location>
</feature>
<feature type="signal peptide" evidence="2">
    <location>
        <begin position="1"/>
        <end position="19"/>
    </location>
</feature>
<evidence type="ECO:0000313" key="4">
    <source>
        <dbReference type="Proteomes" id="UP001620626"/>
    </source>
</evidence>
<evidence type="ECO:0000256" key="1">
    <source>
        <dbReference type="SAM" id="MobiDB-lite"/>
    </source>
</evidence>
<feature type="compositionally biased region" description="Low complexity" evidence="1">
    <location>
        <begin position="140"/>
        <end position="151"/>
    </location>
</feature>
<feature type="region of interest" description="Disordered" evidence="1">
    <location>
        <begin position="138"/>
        <end position="201"/>
    </location>
</feature>
<accession>A0ABD2LF25</accession>
<keyword evidence="4" id="KW-1185">Reference proteome</keyword>
<dbReference type="Proteomes" id="UP001620626">
    <property type="component" value="Unassembled WGS sequence"/>
</dbReference>
<organism evidence="3 4">
    <name type="scientific">Heterodera trifolii</name>
    <dbReference type="NCBI Taxonomy" id="157864"/>
    <lineage>
        <taxon>Eukaryota</taxon>
        <taxon>Metazoa</taxon>
        <taxon>Ecdysozoa</taxon>
        <taxon>Nematoda</taxon>
        <taxon>Chromadorea</taxon>
        <taxon>Rhabditida</taxon>
        <taxon>Tylenchina</taxon>
        <taxon>Tylenchomorpha</taxon>
        <taxon>Tylenchoidea</taxon>
        <taxon>Heteroderidae</taxon>
        <taxon>Heteroderinae</taxon>
        <taxon>Heterodera</taxon>
    </lineage>
</organism>
<reference evidence="3 4" key="1">
    <citation type="submission" date="2024-10" db="EMBL/GenBank/DDBJ databases">
        <authorList>
            <person name="Kim D."/>
        </authorList>
    </citation>
    <scope>NUCLEOTIDE SEQUENCE [LARGE SCALE GENOMIC DNA]</scope>
    <source>
        <strain evidence="3">BH-2024</strain>
    </source>
</reference>
<name>A0ABD2LF25_9BILA</name>
<dbReference type="EMBL" id="JBICBT010000435">
    <property type="protein sequence ID" value="KAL3113811.1"/>
    <property type="molecule type" value="Genomic_DNA"/>
</dbReference>
<comment type="caution">
    <text evidence="3">The sequence shown here is derived from an EMBL/GenBank/DDBJ whole genome shotgun (WGS) entry which is preliminary data.</text>
</comment>
<evidence type="ECO:0000256" key="2">
    <source>
        <dbReference type="SAM" id="SignalP"/>
    </source>
</evidence>
<gene>
    <name evidence="3" type="ORF">niasHT_011590</name>
</gene>
<evidence type="ECO:0000313" key="3">
    <source>
        <dbReference type="EMBL" id="KAL3113811.1"/>
    </source>
</evidence>